<evidence type="ECO:0000256" key="3">
    <source>
        <dbReference type="ARBA" id="ARBA00023274"/>
    </source>
</evidence>
<dbReference type="EMBL" id="JAFBDQ010000023">
    <property type="protein sequence ID" value="MBM7558053.1"/>
    <property type="molecule type" value="Genomic_DNA"/>
</dbReference>
<keyword evidence="9" id="KW-1185">Reference proteome</keyword>
<dbReference type="PANTHER" id="PTHR33343:SF1">
    <property type="entry name" value="LARGE RIBOSOMAL SUBUNIT PROTEIN BL35M"/>
    <property type="match status" value="1"/>
</dbReference>
<evidence type="ECO:0000256" key="2">
    <source>
        <dbReference type="ARBA" id="ARBA00022980"/>
    </source>
</evidence>
<dbReference type="InterPro" id="IPR018265">
    <property type="entry name" value="Ribosomal_bL35_CS"/>
</dbReference>
<evidence type="ECO:0000256" key="5">
    <source>
        <dbReference type="HAMAP-Rule" id="MF_00514"/>
    </source>
</evidence>
<dbReference type="PANTHER" id="PTHR33343">
    <property type="entry name" value="54S RIBOSOMAL PROTEIN BL35M"/>
    <property type="match status" value="1"/>
</dbReference>
<sequence>MGNKMKTHKGAAKRFKKTSKGKYKYKRPKRNHLMTKKSSEKKKNLRKDSHLDKADAKKLKTLMPYD</sequence>
<organism evidence="8 9">
    <name type="scientific">Halanaerobacter jeridensis</name>
    <dbReference type="NCBI Taxonomy" id="706427"/>
    <lineage>
        <taxon>Bacteria</taxon>
        <taxon>Bacillati</taxon>
        <taxon>Bacillota</taxon>
        <taxon>Clostridia</taxon>
        <taxon>Halanaerobiales</taxon>
        <taxon>Halobacteroidaceae</taxon>
        <taxon>Halanaerobacter</taxon>
    </lineage>
</organism>
<evidence type="ECO:0000256" key="6">
    <source>
        <dbReference type="RuleBase" id="RU000568"/>
    </source>
</evidence>
<dbReference type="HAMAP" id="MF_00514">
    <property type="entry name" value="Ribosomal_bL35"/>
    <property type="match status" value="1"/>
</dbReference>
<keyword evidence="2 5" id="KW-0689">Ribosomal protein</keyword>
<evidence type="ECO:0000313" key="9">
    <source>
        <dbReference type="Proteomes" id="UP000774000"/>
    </source>
</evidence>
<evidence type="ECO:0000313" key="8">
    <source>
        <dbReference type="EMBL" id="MBM7558053.1"/>
    </source>
</evidence>
<feature type="region of interest" description="Disordered" evidence="7">
    <location>
        <begin position="1"/>
        <end position="66"/>
    </location>
</feature>
<proteinExistence type="inferred from homology"/>
<comment type="caution">
    <text evidence="8">The sequence shown here is derived from an EMBL/GenBank/DDBJ whole genome shotgun (WGS) entry which is preliminary data.</text>
</comment>
<dbReference type="PROSITE" id="PS00936">
    <property type="entry name" value="RIBOSOMAL_L35"/>
    <property type="match status" value="1"/>
</dbReference>
<dbReference type="Proteomes" id="UP000774000">
    <property type="component" value="Unassembled WGS sequence"/>
</dbReference>
<dbReference type="SUPFAM" id="SSF143034">
    <property type="entry name" value="L35p-like"/>
    <property type="match status" value="1"/>
</dbReference>
<name>A0A939BQE4_9FIRM</name>
<dbReference type="InterPro" id="IPR001706">
    <property type="entry name" value="Ribosomal_bL35"/>
</dbReference>
<dbReference type="PRINTS" id="PR00064">
    <property type="entry name" value="RIBOSOMALL35"/>
</dbReference>
<keyword evidence="3 5" id="KW-0687">Ribonucleoprotein</keyword>
<evidence type="ECO:0000256" key="4">
    <source>
        <dbReference type="ARBA" id="ARBA00071664"/>
    </source>
</evidence>
<comment type="similarity">
    <text evidence="1 5 6">Belongs to the bacterial ribosomal protein bL35 family.</text>
</comment>
<dbReference type="NCBIfam" id="TIGR00001">
    <property type="entry name" value="rpmI_bact"/>
    <property type="match status" value="1"/>
</dbReference>
<evidence type="ECO:0000256" key="7">
    <source>
        <dbReference type="SAM" id="MobiDB-lite"/>
    </source>
</evidence>
<dbReference type="GO" id="GO:0003735">
    <property type="term" value="F:structural constituent of ribosome"/>
    <property type="evidence" value="ECO:0007669"/>
    <property type="project" value="InterPro"/>
</dbReference>
<dbReference type="GO" id="GO:0015934">
    <property type="term" value="C:large ribosomal subunit"/>
    <property type="evidence" value="ECO:0007669"/>
    <property type="project" value="TreeGrafter"/>
</dbReference>
<dbReference type="Pfam" id="PF01632">
    <property type="entry name" value="Ribosomal_L35p"/>
    <property type="match status" value="1"/>
</dbReference>
<dbReference type="GO" id="GO:0006412">
    <property type="term" value="P:translation"/>
    <property type="evidence" value="ECO:0007669"/>
    <property type="project" value="UniProtKB-UniRule"/>
</dbReference>
<dbReference type="InterPro" id="IPR037229">
    <property type="entry name" value="Ribosomal_bL35_sf"/>
</dbReference>
<dbReference type="AlphaFoldDB" id="A0A939BQE4"/>
<dbReference type="InterPro" id="IPR021137">
    <property type="entry name" value="Ribosomal_bL35-like"/>
</dbReference>
<dbReference type="FunFam" id="4.10.410.60:FF:000001">
    <property type="entry name" value="50S ribosomal protein L35"/>
    <property type="match status" value="1"/>
</dbReference>
<accession>A0A939BQE4</accession>
<evidence type="ECO:0000256" key="1">
    <source>
        <dbReference type="ARBA" id="ARBA00006598"/>
    </source>
</evidence>
<gene>
    <name evidence="5" type="primary">rpmI</name>
    <name evidence="8" type="ORF">JOC47_002922</name>
</gene>
<reference evidence="8" key="1">
    <citation type="submission" date="2021-01" db="EMBL/GenBank/DDBJ databases">
        <title>Genomic Encyclopedia of Type Strains, Phase IV (KMG-IV): sequencing the most valuable type-strain genomes for metagenomic binning, comparative biology and taxonomic classification.</title>
        <authorList>
            <person name="Goeker M."/>
        </authorList>
    </citation>
    <scope>NUCLEOTIDE SEQUENCE</scope>
    <source>
        <strain evidence="8">DSM 23230</strain>
    </source>
</reference>
<dbReference type="RefSeq" id="WP_204703037.1">
    <property type="nucleotide sequence ID" value="NZ_JAFBDQ010000023.1"/>
</dbReference>
<feature type="compositionally biased region" description="Basic residues" evidence="7">
    <location>
        <begin position="1"/>
        <end position="36"/>
    </location>
</feature>
<dbReference type="Gene3D" id="4.10.410.60">
    <property type="match status" value="1"/>
</dbReference>
<feature type="compositionally biased region" description="Basic and acidic residues" evidence="7">
    <location>
        <begin position="37"/>
        <end position="58"/>
    </location>
</feature>
<protein>
    <recommendedName>
        <fullName evidence="4 5">Large ribosomal subunit protein bL35</fullName>
    </recommendedName>
</protein>